<organism evidence="3 4">
    <name type="scientific">Methylobacterium aerolatum</name>
    <dbReference type="NCBI Taxonomy" id="418708"/>
    <lineage>
        <taxon>Bacteria</taxon>
        <taxon>Pseudomonadati</taxon>
        <taxon>Pseudomonadota</taxon>
        <taxon>Alphaproteobacteria</taxon>
        <taxon>Hyphomicrobiales</taxon>
        <taxon>Methylobacteriaceae</taxon>
        <taxon>Methylobacterium</taxon>
    </lineage>
</organism>
<feature type="compositionally biased region" description="Basic and acidic residues" evidence="1">
    <location>
        <begin position="30"/>
        <end position="43"/>
    </location>
</feature>
<name>A0ABU0HTR2_9HYPH</name>
<dbReference type="EMBL" id="JAUSVP010000001">
    <property type="protein sequence ID" value="MDQ0445718.1"/>
    <property type="molecule type" value="Genomic_DNA"/>
</dbReference>
<sequence length="75" mass="8124">MATQPNPLPDSLTRLLRDPAARSFASTPGDLRRGETPAPPPRDRLDTLVVRGVAVAASALVWCGILWLMLRHLAP</sequence>
<keyword evidence="2" id="KW-0472">Membrane</keyword>
<evidence type="ECO:0000256" key="2">
    <source>
        <dbReference type="SAM" id="Phobius"/>
    </source>
</evidence>
<feature type="region of interest" description="Disordered" evidence="1">
    <location>
        <begin position="22"/>
        <end position="43"/>
    </location>
</feature>
<evidence type="ECO:0000313" key="3">
    <source>
        <dbReference type="EMBL" id="MDQ0445718.1"/>
    </source>
</evidence>
<comment type="caution">
    <text evidence="3">The sequence shown here is derived from an EMBL/GenBank/DDBJ whole genome shotgun (WGS) entry which is preliminary data.</text>
</comment>
<proteinExistence type="predicted"/>
<keyword evidence="2" id="KW-1133">Transmembrane helix</keyword>
<gene>
    <name evidence="3" type="ORF">QO012_000196</name>
</gene>
<dbReference type="Proteomes" id="UP001231124">
    <property type="component" value="Unassembled WGS sequence"/>
</dbReference>
<protein>
    <submittedName>
        <fullName evidence="3">Uncharacterized protein</fullName>
    </submittedName>
</protein>
<keyword evidence="2" id="KW-0812">Transmembrane</keyword>
<reference evidence="3 4" key="1">
    <citation type="submission" date="2023-07" db="EMBL/GenBank/DDBJ databases">
        <title>Genomic Encyclopedia of Type Strains, Phase IV (KMG-IV): sequencing the most valuable type-strain genomes for metagenomic binning, comparative biology and taxonomic classification.</title>
        <authorList>
            <person name="Goeker M."/>
        </authorList>
    </citation>
    <scope>NUCLEOTIDE SEQUENCE [LARGE SCALE GENOMIC DNA]</scope>
    <source>
        <strain evidence="3 4">DSM 19013</strain>
    </source>
</reference>
<accession>A0ABU0HTR2</accession>
<evidence type="ECO:0000256" key="1">
    <source>
        <dbReference type="SAM" id="MobiDB-lite"/>
    </source>
</evidence>
<evidence type="ECO:0000313" key="4">
    <source>
        <dbReference type="Proteomes" id="UP001231124"/>
    </source>
</evidence>
<keyword evidence="4" id="KW-1185">Reference proteome</keyword>
<dbReference type="RefSeq" id="WP_238205500.1">
    <property type="nucleotide sequence ID" value="NZ_BPQE01000023.1"/>
</dbReference>
<feature type="transmembrane region" description="Helical" evidence="2">
    <location>
        <begin position="48"/>
        <end position="70"/>
    </location>
</feature>